<keyword evidence="3" id="KW-0560">Oxidoreductase</keyword>
<dbReference type="PROSITE" id="PS00798">
    <property type="entry name" value="ALDOKETO_REDUCTASE_1"/>
    <property type="match status" value="1"/>
</dbReference>
<dbReference type="PROSITE" id="PS00062">
    <property type="entry name" value="ALDOKETO_REDUCTASE_2"/>
    <property type="match status" value="1"/>
</dbReference>
<comment type="similarity">
    <text evidence="1">Belongs to the aldo/keto reductase family.</text>
</comment>
<dbReference type="PANTHER" id="PTHR43827:SF3">
    <property type="entry name" value="NADP-DEPENDENT OXIDOREDUCTASE DOMAIN-CONTAINING PROTEIN"/>
    <property type="match status" value="1"/>
</dbReference>
<dbReference type="SUPFAM" id="SSF51430">
    <property type="entry name" value="NAD(P)-linked oxidoreductase"/>
    <property type="match status" value="1"/>
</dbReference>
<evidence type="ECO:0000256" key="1">
    <source>
        <dbReference type="ARBA" id="ARBA00007905"/>
    </source>
</evidence>
<dbReference type="KEGG" id="hra:EI982_09870"/>
<evidence type="ECO:0000313" key="5">
    <source>
        <dbReference type="EMBL" id="QGX95075.1"/>
    </source>
</evidence>
<accession>A0A6B9F3T0</accession>
<dbReference type="GeneID" id="99246327"/>
<keyword evidence="6" id="KW-1185">Reference proteome</keyword>
<sequence length="285" mass="32080">MTGETVTARGVEVPTVGLGTWRLRGDDCRRAVETALELGYRHVDTAQAYGNERRVGAAIRGSAVDREDVFLTTKLDGGNRDRESVRRSVTESCRRLDTDYLDCLLIHWPNAKPPFSPVRLPGATPLGETLDAMADLVAEGRVRHVGVSNFDVRLLDRARSRSEVPIFANQVQFNPYWDQRSLLSYCRRHDVLVTAYSPLCHGGVLHDDVLAAVGRRYDKTAAQVAIRWVIQHEGVRTVPKATTREHLRANREVFDFELTEAEMERIRRPSKLRAFAGFARSRLSG</sequence>
<dbReference type="InterPro" id="IPR036812">
    <property type="entry name" value="NAD(P)_OxRdtase_dom_sf"/>
</dbReference>
<feature type="domain" description="NADP-dependent oxidoreductase" evidence="4">
    <location>
        <begin position="16"/>
        <end position="267"/>
    </location>
</feature>
<gene>
    <name evidence="5" type="ORF">EI982_09870</name>
</gene>
<evidence type="ECO:0000256" key="2">
    <source>
        <dbReference type="ARBA" id="ARBA00022857"/>
    </source>
</evidence>
<keyword evidence="2" id="KW-0521">NADP</keyword>
<reference evidence="5 6" key="1">
    <citation type="submission" date="2018-12" db="EMBL/GenBank/DDBJ databases">
        <title>Complete genome sequence of Haloplanus rallus MBLA0036.</title>
        <authorList>
            <person name="Nam Y.-d."/>
            <person name="Kang J."/>
            <person name="Chung W.-H."/>
            <person name="Park Y.S."/>
        </authorList>
    </citation>
    <scope>NUCLEOTIDE SEQUENCE [LARGE SCALE GENOMIC DNA]</scope>
    <source>
        <strain evidence="5 6">MBLA0036</strain>
    </source>
</reference>
<dbReference type="GO" id="GO:0051596">
    <property type="term" value="P:methylglyoxal catabolic process"/>
    <property type="evidence" value="ECO:0007669"/>
    <property type="project" value="TreeGrafter"/>
</dbReference>
<dbReference type="Pfam" id="PF00248">
    <property type="entry name" value="Aldo_ket_red"/>
    <property type="match status" value="1"/>
</dbReference>
<evidence type="ECO:0000313" key="6">
    <source>
        <dbReference type="Proteomes" id="UP000428325"/>
    </source>
</evidence>
<dbReference type="PRINTS" id="PR00069">
    <property type="entry name" value="ALDKETRDTASE"/>
</dbReference>
<protein>
    <submittedName>
        <fullName evidence="5">Aldo/keto reductase</fullName>
    </submittedName>
</protein>
<dbReference type="EMBL" id="CP034345">
    <property type="protein sequence ID" value="QGX95075.1"/>
    <property type="molecule type" value="Genomic_DNA"/>
</dbReference>
<dbReference type="Gene3D" id="3.20.20.100">
    <property type="entry name" value="NADP-dependent oxidoreductase domain"/>
    <property type="match status" value="1"/>
</dbReference>
<dbReference type="InterPro" id="IPR018170">
    <property type="entry name" value="Aldo/ket_reductase_CS"/>
</dbReference>
<dbReference type="AlphaFoldDB" id="A0A6B9F3T0"/>
<organism evidence="5 6">
    <name type="scientific">Haloplanus rallus</name>
    <dbReference type="NCBI Taxonomy" id="1816183"/>
    <lineage>
        <taxon>Archaea</taxon>
        <taxon>Methanobacteriati</taxon>
        <taxon>Methanobacteriota</taxon>
        <taxon>Stenosarchaea group</taxon>
        <taxon>Halobacteria</taxon>
        <taxon>Halobacteriales</taxon>
        <taxon>Haloferacaceae</taxon>
        <taxon>Haloplanus</taxon>
    </lineage>
</organism>
<dbReference type="FunFam" id="3.20.20.100:FF:000002">
    <property type="entry name" value="2,5-diketo-D-gluconic acid reductase A"/>
    <property type="match status" value="1"/>
</dbReference>
<evidence type="ECO:0000259" key="4">
    <source>
        <dbReference type="Pfam" id="PF00248"/>
    </source>
</evidence>
<evidence type="ECO:0000256" key="3">
    <source>
        <dbReference type="ARBA" id="ARBA00023002"/>
    </source>
</evidence>
<dbReference type="GO" id="GO:1990002">
    <property type="term" value="F:methylglyoxal reductase (NADPH) (acetol producing) activity"/>
    <property type="evidence" value="ECO:0007669"/>
    <property type="project" value="TreeGrafter"/>
</dbReference>
<dbReference type="PANTHER" id="PTHR43827">
    <property type="entry name" value="2,5-DIKETO-D-GLUCONIC ACID REDUCTASE"/>
    <property type="match status" value="1"/>
</dbReference>
<name>A0A6B9F3T0_9EURY</name>
<dbReference type="OrthoDB" id="275427at2157"/>
<dbReference type="PIRSF" id="PIRSF000097">
    <property type="entry name" value="AKR"/>
    <property type="match status" value="1"/>
</dbReference>
<dbReference type="Proteomes" id="UP000428325">
    <property type="component" value="Chromosome"/>
</dbReference>
<dbReference type="InterPro" id="IPR020471">
    <property type="entry name" value="AKR"/>
</dbReference>
<dbReference type="InterPro" id="IPR023210">
    <property type="entry name" value="NADP_OxRdtase_dom"/>
</dbReference>
<proteinExistence type="inferred from homology"/>
<dbReference type="RefSeq" id="WP_157689531.1">
    <property type="nucleotide sequence ID" value="NZ_CP034345.1"/>
</dbReference>